<protein>
    <submittedName>
        <fullName evidence="2">Uncharacterized protein</fullName>
    </submittedName>
</protein>
<dbReference type="AlphaFoldDB" id="A0ABD3GLT6"/>
<feature type="region of interest" description="Disordered" evidence="1">
    <location>
        <begin position="282"/>
        <end position="312"/>
    </location>
</feature>
<organism evidence="2 3">
    <name type="scientific">Riccia sorocarpa</name>
    <dbReference type="NCBI Taxonomy" id="122646"/>
    <lineage>
        <taxon>Eukaryota</taxon>
        <taxon>Viridiplantae</taxon>
        <taxon>Streptophyta</taxon>
        <taxon>Embryophyta</taxon>
        <taxon>Marchantiophyta</taxon>
        <taxon>Marchantiopsida</taxon>
        <taxon>Marchantiidae</taxon>
        <taxon>Marchantiales</taxon>
        <taxon>Ricciaceae</taxon>
        <taxon>Riccia</taxon>
    </lineage>
</organism>
<dbReference type="EMBL" id="JBJQOH010000007">
    <property type="protein sequence ID" value="KAL3678669.1"/>
    <property type="molecule type" value="Genomic_DNA"/>
</dbReference>
<feature type="compositionally biased region" description="Low complexity" evidence="1">
    <location>
        <begin position="296"/>
        <end position="305"/>
    </location>
</feature>
<keyword evidence="3" id="KW-1185">Reference proteome</keyword>
<gene>
    <name evidence="2" type="ORF">R1sor_021625</name>
</gene>
<name>A0ABD3GLT6_9MARC</name>
<evidence type="ECO:0000313" key="2">
    <source>
        <dbReference type="EMBL" id="KAL3678669.1"/>
    </source>
</evidence>
<accession>A0ABD3GLT6</accession>
<comment type="caution">
    <text evidence="2">The sequence shown here is derived from an EMBL/GenBank/DDBJ whole genome shotgun (WGS) entry which is preliminary data.</text>
</comment>
<evidence type="ECO:0000313" key="3">
    <source>
        <dbReference type="Proteomes" id="UP001633002"/>
    </source>
</evidence>
<proteinExistence type="predicted"/>
<sequence>MARPEFKLDTSDVAIQNTLKRLSDAQQLEPPVGRSRQVQLTPAPEHESLKDILMTAVVTAFYGPSPQLDQFKACIGDAWGSLENVRILQTRAMARRGMFFTRLDSHLPQLRVLRVSSPVIKGAQSVTLPYLPEIESLSSFLRFGRYGSSCQKHSLASVRALILWDFRQSLIEELSYTVDGFPFRLKLRLLELGEACTACGFSQVQGCKCNRGPPSAADPIPPCPAGPTDIVIEEFQRLNQGPMAIQDNPSSREAAWRENTDLHHVSFVQLLNQQSLGAYEANQREGVQPMEEEVQSSHSVGQVGSLRAAHRE</sequence>
<evidence type="ECO:0000256" key="1">
    <source>
        <dbReference type="SAM" id="MobiDB-lite"/>
    </source>
</evidence>
<reference evidence="2 3" key="1">
    <citation type="submission" date="2024-09" db="EMBL/GenBank/DDBJ databases">
        <title>Chromosome-scale assembly of Riccia sorocarpa.</title>
        <authorList>
            <person name="Paukszto L."/>
        </authorList>
    </citation>
    <scope>NUCLEOTIDE SEQUENCE [LARGE SCALE GENOMIC DNA]</scope>
    <source>
        <strain evidence="2">LP-2024</strain>
        <tissue evidence="2">Aerial parts of the thallus</tissue>
    </source>
</reference>
<dbReference type="Proteomes" id="UP001633002">
    <property type="component" value="Unassembled WGS sequence"/>
</dbReference>